<keyword evidence="1" id="KW-0472">Membrane</keyword>
<feature type="transmembrane region" description="Helical" evidence="1">
    <location>
        <begin position="6"/>
        <end position="22"/>
    </location>
</feature>
<dbReference type="EMBL" id="SGWW01000004">
    <property type="protein sequence ID" value="RZS55200.1"/>
    <property type="molecule type" value="Genomic_DNA"/>
</dbReference>
<evidence type="ECO:0000313" key="2">
    <source>
        <dbReference type="EMBL" id="RZS55200.1"/>
    </source>
</evidence>
<evidence type="ECO:0000256" key="1">
    <source>
        <dbReference type="SAM" id="Phobius"/>
    </source>
</evidence>
<reference evidence="2 3" key="1">
    <citation type="journal article" date="2015" name="Stand. Genomic Sci.">
        <title>Genomic Encyclopedia of Bacterial and Archaeal Type Strains, Phase III: the genomes of soil and plant-associated and newly described type strains.</title>
        <authorList>
            <person name="Whitman W.B."/>
            <person name="Woyke T."/>
            <person name="Klenk H.P."/>
            <person name="Zhou Y."/>
            <person name="Lilburn T.G."/>
            <person name="Beck B.J."/>
            <person name="De Vos P."/>
            <person name="Vandamme P."/>
            <person name="Eisen J.A."/>
            <person name="Garrity G."/>
            <person name="Hugenholtz P."/>
            <person name="Kyrpides N.C."/>
        </authorList>
    </citation>
    <scope>NUCLEOTIDE SEQUENCE [LARGE SCALE GENOMIC DNA]</scope>
    <source>
        <strain evidence="2 3">CV2</strain>
    </source>
</reference>
<evidence type="ECO:0008006" key="4">
    <source>
        <dbReference type="Google" id="ProtNLM"/>
    </source>
</evidence>
<comment type="caution">
    <text evidence="2">The sequence shown here is derived from an EMBL/GenBank/DDBJ whole genome shotgun (WGS) entry which is preliminary data.</text>
</comment>
<dbReference type="AlphaFoldDB" id="A0A4V2EW94"/>
<evidence type="ECO:0000313" key="3">
    <source>
        <dbReference type="Proteomes" id="UP000293519"/>
    </source>
</evidence>
<feature type="transmembrane region" description="Helical" evidence="1">
    <location>
        <begin position="38"/>
        <end position="62"/>
    </location>
</feature>
<proteinExistence type="predicted"/>
<name>A0A4V2EW94_9MICO</name>
<feature type="transmembrane region" description="Helical" evidence="1">
    <location>
        <begin position="151"/>
        <end position="173"/>
    </location>
</feature>
<accession>A0A4V2EW94</accession>
<keyword evidence="1" id="KW-0812">Transmembrane</keyword>
<protein>
    <recommendedName>
        <fullName evidence="4">DUF2975 family protein</fullName>
    </recommendedName>
</protein>
<keyword evidence="3" id="KW-1185">Reference proteome</keyword>
<keyword evidence="1" id="KW-1133">Transmembrane helix</keyword>
<dbReference type="RefSeq" id="WP_130485972.1">
    <property type="nucleotide sequence ID" value="NZ_SGWW01000004.1"/>
</dbReference>
<dbReference type="Proteomes" id="UP000293519">
    <property type="component" value="Unassembled WGS sequence"/>
</dbReference>
<gene>
    <name evidence="2" type="ORF">EV141_2190</name>
</gene>
<feature type="transmembrane region" description="Helical" evidence="1">
    <location>
        <begin position="117"/>
        <end position="139"/>
    </location>
</feature>
<feature type="transmembrane region" description="Helical" evidence="1">
    <location>
        <begin position="207"/>
        <end position="224"/>
    </location>
</feature>
<sequence>MDPFILVLVVMLGFVVLMIADSRRRKDESDRAPRLPRLVAWGSTIGAGVSALVGVVTVVLAVEGDRVTLAVPVIVRIEAVPDDLRAMTDANVTSGLAQQTPIALTVAGLDMTTRVLVALHLAALAAIAITVLLVIARAARQSTAELPFSGALSRLLVISGATLAIGGVVTQVFSNAAGMRVHAQLFELSPAAAAGSTYVSPTWSFELWPLGVGLVVIVVARLVSSGERLQRDTEGLV</sequence>
<organism evidence="2 3">
    <name type="scientific">Microcella putealis</name>
    <dbReference type="NCBI Taxonomy" id="337005"/>
    <lineage>
        <taxon>Bacteria</taxon>
        <taxon>Bacillati</taxon>
        <taxon>Actinomycetota</taxon>
        <taxon>Actinomycetes</taxon>
        <taxon>Micrococcales</taxon>
        <taxon>Microbacteriaceae</taxon>
        <taxon>Microcella</taxon>
    </lineage>
</organism>